<dbReference type="Pfam" id="PF13302">
    <property type="entry name" value="Acetyltransf_3"/>
    <property type="match status" value="1"/>
</dbReference>
<feature type="domain" description="N-acetyltransferase" evidence="1">
    <location>
        <begin position="14"/>
        <end position="181"/>
    </location>
</feature>
<dbReference type="InterPro" id="IPR000182">
    <property type="entry name" value="GNAT_dom"/>
</dbReference>
<dbReference type="EMBL" id="CP035945">
    <property type="protein sequence ID" value="QBE97129.1"/>
    <property type="molecule type" value="Genomic_DNA"/>
</dbReference>
<organism evidence="2 3">
    <name type="scientific">Blautia producta</name>
    <dbReference type="NCBI Taxonomy" id="33035"/>
    <lineage>
        <taxon>Bacteria</taxon>
        <taxon>Bacillati</taxon>
        <taxon>Bacillota</taxon>
        <taxon>Clostridia</taxon>
        <taxon>Lachnospirales</taxon>
        <taxon>Lachnospiraceae</taxon>
        <taxon>Blautia</taxon>
    </lineage>
</organism>
<evidence type="ECO:0000313" key="3">
    <source>
        <dbReference type="Proteomes" id="UP000289794"/>
    </source>
</evidence>
<accession>A0A4P6LY94</accession>
<dbReference type="Proteomes" id="UP000289794">
    <property type="component" value="Chromosome"/>
</dbReference>
<name>A0A4P6LY94_9FIRM</name>
<dbReference type="InterPro" id="IPR051531">
    <property type="entry name" value="N-acetyltransferase"/>
</dbReference>
<dbReference type="KEGG" id="bpro:PMF13cell1_02682"/>
<dbReference type="PANTHER" id="PTHR43792">
    <property type="entry name" value="GNAT FAMILY, PUTATIVE (AFU_ORTHOLOGUE AFUA_3G00765)-RELATED-RELATED"/>
    <property type="match status" value="1"/>
</dbReference>
<reference evidence="2 3" key="1">
    <citation type="submission" date="2019-01" db="EMBL/GenBank/DDBJ databases">
        <title>PMF-metabolizing Aryl O-demethylase.</title>
        <authorList>
            <person name="Kim M."/>
        </authorList>
    </citation>
    <scope>NUCLEOTIDE SEQUENCE [LARGE SCALE GENOMIC DNA]</scope>
    <source>
        <strain evidence="2 3">PMF1</strain>
    </source>
</reference>
<sequence length="192" mass="22442">MQHKGTEKLQTERLILRRFTIRDAAAMFRNWANDDQVTKYLMWPSHKSPEVSREVLEDWIFHYGEKDFYQWAITVKENGEEPIGSISVVSKDDSIEMVHIGYCIGKRWWHQGVTSEALKEVIRFFMEEVKVNRVETRHDPRNVNSGKVMKKCGMVYEGTRRQADRNNQGICDASGYAILAEDYFGVSAQRNF</sequence>
<dbReference type="PROSITE" id="PS51186">
    <property type="entry name" value="GNAT"/>
    <property type="match status" value="1"/>
</dbReference>
<dbReference type="PANTHER" id="PTHR43792:SF1">
    <property type="entry name" value="N-ACETYLTRANSFERASE DOMAIN-CONTAINING PROTEIN"/>
    <property type="match status" value="1"/>
</dbReference>
<evidence type="ECO:0000313" key="2">
    <source>
        <dbReference type="EMBL" id="QBE97129.1"/>
    </source>
</evidence>
<dbReference type="RefSeq" id="WP_029469821.1">
    <property type="nucleotide sequence ID" value="NZ_AP031439.1"/>
</dbReference>
<protein>
    <recommendedName>
        <fullName evidence="1">N-acetyltransferase domain-containing protein</fullName>
    </recommendedName>
</protein>
<evidence type="ECO:0000259" key="1">
    <source>
        <dbReference type="PROSITE" id="PS51186"/>
    </source>
</evidence>
<dbReference type="Gene3D" id="3.40.630.30">
    <property type="match status" value="1"/>
</dbReference>
<dbReference type="GO" id="GO:0016747">
    <property type="term" value="F:acyltransferase activity, transferring groups other than amino-acyl groups"/>
    <property type="evidence" value="ECO:0007669"/>
    <property type="project" value="InterPro"/>
</dbReference>
<dbReference type="InterPro" id="IPR016181">
    <property type="entry name" value="Acyl_CoA_acyltransferase"/>
</dbReference>
<dbReference type="AlphaFoldDB" id="A0A4P6LY94"/>
<proteinExistence type="predicted"/>
<dbReference type="SUPFAM" id="SSF55729">
    <property type="entry name" value="Acyl-CoA N-acyltransferases (Nat)"/>
    <property type="match status" value="1"/>
</dbReference>
<gene>
    <name evidence="2" type="ORF">PMF13cell1_02682</name>
</gene>